<proteinExistence type="predicted"/>
<reference evidence="1" key="1">
    <citation type="submission" date="2014-09" db="EMBL/GenBank/DDBJ databases">
        <authorList>
            <person name="Magalhaes I.L.F."/>
            <person name="Oliveira U."/>
            <person name="Santos F.R."/>
            <person name="Vidigal T.H.D.A."/>
            <person name="Brescovit A.D."/>
            <person name="Santos A.J."/>
        </authorList>
    </citation>
    <scope>NUCLEOTIDE SEQUENCE</scope>
    <source>
        <tissue evidence="1">Shoot tissue taken approximately 20 cm above the soil surface</tissue>
    </source>
</reference>
<reference evidence="1" key="2">
    <citation type="journal article" date="2015" name="Data Brief">
        <title>Shoot transcriptome of the giant reed, Arundo donax.</title>
        <authorList>
            <person name="Barrero R.A."/>
            <person name="Guerrero F.D."/>
            <person name="Moolhuijzen P."/>
            <person name="Goolsby J.A."/>
            <person name="Tidwell J."/>
            <person name="Bellgard S.E."/>
            <person name="Bellgard M.I."/>
        </authorList>
    </citation>
    <scope>NUCLEOTIDE SEQUENCE</scope>
    <source>
        <tissue evidence="1">Shoot tissue taken approximately 20 cm above the soil surface</tissue>
    </source>
</reference>
<name>A0A0A9HCM8_ARUDO</name>
<evidence type="ECO:0000313" key="1">
    <source>
        <dbReference type="EMBL" id="JAE30628.1"/>
    </source>
</evidence>
<organism evidence="1">
    <name type="scientific">Arundo donax</name>
    <name type="common">Giant reed</name>
    <name type="synonym">Donax arundinaceus</name>
    <dbReference type="NCBI Taxonomy" id="35708"/>
    <lineage>
        <taxon>Eukaryota</taxon>
        <taxon>Viridiplantae</taxon>
        <taxon>Streptophyta</taxon>
        <taxon>Embryophyta</taxon>
        <taxon>Tracheophyta</taxon>
        <taxon>Spermatophyta</taxon>
        <taxon>Magnoliopsida</taxon>
        <taxon>Liliopsida</taxon>
        <taxon>Poales</taxon>
        <taxon>Poaceae</taxon>
        <taxon>PACMAD clade</taxon>
        <taxon>Arundinoideae</taxon>
        <taxon>Arundineae</taxon>
        <taxon>Arundo</taxon>
    </lineage>
</organism>
<dbReference type="EMBL" id="GBRH01167268">
    <property type="protein sequence ID" value="JAE30628.1"/>
    <property type="molecule type" value="Transcribed_RNA"/>
</dbReference>
<sequence length="53" mass="5883">MISTLLVKHLDSEWPSSPSPVNEIIRKAYSWQGCRLDNSILLWSLGKTAGSPV</sequence>
<dbReference type="AlphaFoldDB" id="A0A0A9HCM8"/>
<accession>A0A0A9HCM8</accession>
<protein>
    <submittedName>
        <fullName evidence="1">Uncharacterized protein</fullName>
    </submittedName>
</protein>